<reference evidence="3 4" key="1">
    <citation type="submission" date="2024-01" db="EMBL/GenBank/DDBJ databases">
        <title>A draft genome for the cacao thread blight pathogen Marasmiellus scandens.</title>
        <authorList>
            <person name="Baruah I.K."/>
            <person name="Leung J."/>
            <person name="Bukari Y."/>
            <person name="Amoako-Attah I."/>
            <person name="Meinhardt L.W."/>
            <person name="Bailey B.A."/>
            <person name="Cohen S.P."/>
        </authorList>
    </citation>
    <scope>NUCLEOTIDE SEQUENCE [LARGE SCALE GENOMIC DNA]</scope>
    <source>
        <strain evidence="3 4">GH-19</strain>
    </source>
</reference>
<evidence type="ECO:0000256" key="1">
    <source>
        <dbReference type="SAM" id="MobiDB-lite"/>
    </source>
</evidence>
<keyword evidence="4" id="KW-1185">Reference proteome</keyword>
<evidence type="ECO:0000313" key="3">
    <source>
        <dbReference type="EMBL" id="KAK7470070.1"/>
    </source>
</evidence>
<dbReference type="InterPro" id="IPR011993">
    <property type="entry name" value="PH-like_dom_sf"/>
</dbReference>
<dbReference type="InterPro" id="IPR011009">
    <property type="entry name" value="Kinase-like_dom_sf"/>
</dbReference>
<comment type="caution">
    <text evidence="3">The sequence shown here is derived from an EMBL/GenBank/DDBJ whole genome shotgun (WGS) entry which is preliminary data.</text>
</comment>
<protein>
    <recommendedName>
        <fullName evidence="2">Protein kinase domain-containing protein</fullName>
    </recommendedName>
</protein>
<evidence type="ECO:0000259" key="2">
    <source>
        <dbReference type="PROSITE" id="PS50011"/>
    </source>
</evidence>
<name>A0ABR1JZ23_9AGAR</name>
<dbReference type="Pfam" id="PF15411">
    <property type="entry name" value="PH_10"/>
    <property type="match status" value="1"/>
</dbReference>
<evidence type="ECO:0000313" key="4">
    <source>
        <dbReference type="Proteomes" id="UP001498398"/>
    </source>
</evidence>
<organism evidence="3 4">
    <name type="scientific">Marasmiellus scandens</name>
    <dbReference type="NCBI Taxonomy" id="2682957"/>
    <lineage>
        <taxon>Eukaryota</taxon>
        <taxon>Fungi</taxon>
        <taxon>Dikarya</taxon>
        <taxon>Basidiomycota</taxon>
        <taxon>Agaricomycotina</taxon>
        <taxon>Agaricomycetes</taxon>
        <taxon>Agaricomycetidae</taxon>
        <taxon>Agaricales</taxon>
        <taxon>Marasmiineae</taxon>
        <taxon>Omphalotaceae</taxon>
        <taxon>Marasmiellus</taxon>
    </lineage>
</organism>
<dbReference type="PROSITE" id="PS50011">
    <property type="entry name" value="PROTEIN_KINASE_DOM"/>
    <property type="match status" value="1"/>
</dbReference>
<dbReference type="PANTHER" id="PTHR44329">
    <property type="entry name" value="SERINE/THREONINE-PROTEIN KINASE TNNI3K-RELATED"/>
    <property type="match status" value="1"/>
</dbReference>
<dbReference type="PANTHER" id="PTHR44329:SF214">
    <property type="entry name" value="PROTEIN KINASE DOMAIN-CONTAINING PROTEIN"/>
    <property type="match status" value="1"/>
</dbReference>
<dbReference type="SUPFAM" id="SSF50729">
    <property type="entry name" value="PH domain-like"/>
    <property type="match status" value="1"/>
</dbReference>
<dbReference type="EMBL" id="JBANRG010000002">
    <property type="protein sequence ID" value="KAK7470070.1"/>
    <property type="molecule type" value="Genomic_DNA"/>
</dbReference>
<dbReference type="PROSITE" id="PS00109">
    <property type="entry name" value="PROTEIN_KINASE_TYR"/>
    <property type="match status" value="1"/>
</dbReference>
<dbReference type="SUPFAM" id="SSF56112">
    <property type="entry name" value="Protein kinase-like (PK-like)"/>
    <property type="match status" value="1"/>
</dbReference>
<gene>
    <name evidence="3" type="ORF">VKT23_001510</name>
</gene>
<dbReference type="Pfam" id="PF07714">
    <property type="entry name" value="PK_Tyr_Ser-Thr"/>
    <property type="match status" value="1"/>
</dbReference>
<dbReference type="Proteomes" id="UP001498398">
    <property type="component" value="Unassembled WGS sequence"/>
</dbReference>
<dbReference type="InterPro" id="IPR000719">
    <property type="entry name" value="Prot_kinase_dom"/>
</dbReference>
<feature type="compositionally biased region" description="Low complexity" evidence="1">
    <location>
        <begin position="883"/>
        <end position="896"/>
    </location>
</feature>
<dbReference type="InterPro" id="IPR001245">
    <property type="entry name" value="Ser-Thr/Tyr_kinase_cat_dom"/>
</dbReference>
<feature type="region of interest" description="Disordered" evidence="1">
    <location>
        <begin position="872"/>
        <end position="896"/>
    </location>
</feature>
<dbReference type="InterPro" id="IPR051681">
    <property type="entry name" value="Ser/Thr_Kinases-Pseudokinases"/>
</dbReference>
<feature type="domain" description="Protein kinase" evidence="2">
    <location>
        <begin position="210"/>
        <end position="483"/>
    </location>
</feature>
<dbReference type="InterPro" id="IPR008266">
    <property type="entry name" value="Tyr_kinase_AS"/>
</dbReference>
<accession>A0ABR1JZ23</accession>
<proteinExistence type="predicted"/>
<dbReference type="Gene3D" id="2.30.29.30">
    <property type="entry name" value="Pleckstrin-homology domain (PH domain)/Phosphotyrosine-binding domain (PTB)"/>
    <property type="match status" value="1"/>
</dbReference>
<sequence length="930" mass="105295">MTPNPWRSYVRIPEFLQNAKITAYFDAIETEFISQDKDWDLRQWFFDTIIWWWDGRIETSDLIHWMSFTLLPSNPSLFQDLSILLESRSERVVVSTSDDDQVVEYAILLSSHDAEARAQIISISTFAKNAACVIRDTRIVRQILEAVEPLSYFLDIDTFWAPGVMELLQFELDNPTTKGIYRRNCIKCIRELEKKYHVLPPSLFLKYIIRDGPDALNGGGFADIWRGELDGQIVCIKVPRMFTSSNQETKETTAFAFRHEALLWRQLNHPNVLPFLGVNVNLFTPARLSLVSPWMENGNIIQYLTNHSGHDLLSSISEIATGLDYLHSLSPPIVHGDIRGANILVTPDIKCCLADFGLSLAAETSQIFTTTSDGMKGCIRWLAPECITPSKLQVSKSERDDRKKYRDIYAFGCTIIEIITLKPPFSNRPVDATVILDVIRGTRPERPQGPDIWCPDNIWDLTERCWDQDPHKRPHADEVKSFLHYLQRESGEKKKVKLGEHYLYSYSQPSSESLVPESIWIDVDMEERSTWTVLDDSASGLLPVLGDRDAGAIGYNEGGMPSVGAPPGNLSSREGAHLDSVMETAEVTECLKRRVKDWKGHSIESFGPFLLRGIFDLTEGVLETRCQVFLFERILLCFEDFNLLSPLSDSSSELTPLCWTLRRAIYLLDIGFVEVDKDQLFISLQDSDHAGLLALRCVTSAQQDLWQSTITSLTSGDLVSRFIRDAHLVGNEADESREVSCSLSELVKVPVPSSRLRLGRDESCIDEAGRLTPASVLESIMDLPDLELDTSPLSAVNTDASSMWSDRWQADVDIVDHDYDTSFISTAKNHLGEDDSGSKYYTPTLLSEFKAPEYRPTKHGRQRSVKFRARAQGQGLHANDGVTTTSRHSRSSSLASSWEPWDKESERWMPEISVPGLVETFMNKTWRIKR</sequence>
<dbReference type="Gene3D" id="1.10.510.10">
    <property type="entry name" value="Transferase(Phosphotransferase) domain 1"/>
    <property type="match status" value="1"/>
</dbReference>